<dbReference type="EMBL" id="LWDF02000032">
    <property type="protein sequence ID" value="KAE8259576.1"/>
    <property type="molecule type" value="Genomic_DNA"/>
</dbReference>
<evidence type="ECO:0000313" key="2">
    <source>
        <dbReference type="EMBL" id="KAE8259576.1"/>
    </source>
</evidence>
<reference evidence="2" key="1">
    <citation type="submission" date="2016-04" db="EMBL/GenBank/DDBJ databases">
        <authorList>
            <person name="Nguyen H.D."/>
            <person name="Samba Siva P."/>
            <person name="Cullis J."/>
            <person name="Levesque C.A."/>
            <person name="Hambleton S."/>
        </authorList>
    </citation>
    <scope>NUCLEOTIDE SEQUENCE</scope>
    <source>
        <strain evidence="2">DAOMC 236416</strain>
    </source>
</reference>
<dbReference type="PANTHER" id="PTHR45725:SF18">
    <property type="entry name" value="ORC1-LIKE AAA ATPASE DOMAIN-CONTAINING PROTEIN"/>
    <property type="match status" value="1"/>
</dbReference>
<proteinExistence type="predicted"/>
<gene>
    <name evidence="2" type="ORF">A4X13_0g934</name>
</gene>
<keyword evidence="3" id="KW-1185">Reference proteome</keyword>
<dbReference type="PANTHER" id="PTHR45725">
    <property type="entry name" value="FORMIN HOMOLOGY 2 FAMILY MEMBER"/>
    <property type="match status" value="1"/>
</dbReference>
<dbReference type="AlphaFoldDB" id="A0A177TFK1"/>
<feature type="region of interest" description="Disordered" evidence="1">
    <location>
        <begin position="331"/>
        <end position="376"/>
    </location>
</feature>
<sequence length="376" mass="38678">MYNDRRWCDAQVPFEPSQQARGAAEPPSSPLLPTWGILQDDPIPAPAHTAHSLPASSPLPILQQEDALASSLASSPPPVFEQEDALASSPPPVFEQEDALEPAILPETIAAETLTAIASSAVTATSASASAPRSALALSPSDSTSTSTSTASSAVTAASARLAPASSSAPASSAVTASSAPAPASSSAPASSAVTASSAPAPASASSSAPALSAPASTNIGPSSEWPLKEELRGTQAHHYRGPLPPARVLSLLSSSISKNGRLSLTGTRAGYLSYFHYLGPDGVPNVKKRASKNLRGTELWQCRLCHEELHVPATQISNLGDHVYGKKSRPGRGCLISHEHNPAERVPPPSRDESGSIIRLQASKDLAPPPRPSRP</sequence>
<reference evidence="2" key="2">
    <citation type="journal article" date="2019" name="IMA Fungus">
        <title>Genome sequencing and comparison of five Tilletia species to identify candidate genes for the detection of regulated species infecting wheat.</title>
        <authorList>
            <person name="Nguyen H.D.T."/>
            <person name="Sultana T."/>
            <person name="Kesanakurti P."/>
            <person name="Hambleton S."/>
        </authorList>
    </citation>
    <scope>NUCLEOTIDE SEQUENCE</scope>
    <source>
        <strain evidence="2">DAOMC 236416</strain>
    </source>
</reference>
<comment type="caution">
    <text evidence="2">The sequence shown here is derived from an EMBL/GenBank/DDBJ whole genome shotgun (WGS) entry which is preliminary data.</text>
</comment>
<evidence type="ECO:0000313" key="3">
    <source>
        <dbReference type="Proteomes" id="UP000077521"/>
    </source>
</evidence>
<dbReference type="InterPro" id="IPR051425">
    <property type="entry name" value="Formin_Homology"/>
</dbReference>
<feature type="region of interest" description="Disordered" evidence="1">
    <location>
        <begin position="1"/>
        <end position="101"/>
    </location>
</feature>
<organism evidence="2 3">
    <name type="scientific">Tilletia indica</name>
    <dbReference type="NCBI Taxonomy" id="43049"/>
    <lineage>
        <taxon>Eukaryota</taxon>
        <taxon>Fungi</taxon>
        <taxon>Dikarya</taxon>
        <taxon>Basidiomycota</taxon>
        <taxon>Ustilaginomycotina</taxon>
        <taxon>Exobasidiomycetes</taxon>
        <taxon>Tilletiales</taxon>
        <taxon>Tilletiaceae</taxon>
        <taxon>Tilletia</taxon>
    </lineage>
</organism>
<feature type="region of interest" description="Disordered" evidence="1">
    <location>
        <begin position="121"/>
        <end position="226"/>
    </location>
</feature>
<evidence type="ECO:0000256" key="1">
    <source>
        <dbReference type="SAM" id="MobiDB-lite"/>
    </source>
</evidence>
<accession>A0A177TFK1</accession>
<feature type="compositionally biased region" description="Low complexity" evidence="1">
    <location>
        <begin position="121"/>
        <end position="218"/>
    </location>
</feature>
<protein>
    <submittedName>
        <fullName evidence="2">Uncharacterized protein</fullName>
    </submittedName>
</protein>
<dbReference type="Proteomes" id="UP000077521">
    <property type="component" value="Unassembled WGS sequence"/>
</dbReference>
<name>A0A177TFK1_9BASI</name>